<dbReference type="AlphaFoldDB" id="A0A381NQS1"/>
<dbReference type="Pfam" id="PF01012">
    <property type="entry name" value="ETF"/>
    <property type="match status" value="1"/>
</dbReference>
<dbReference type="InterPro" id="IPR014730">
    <property type="entry name" value="ETF_a/b_N"/>
</dbReference>
<name>A0A381NQS1_9ZZZZ</name>
<sequence length="255" mass="26549">MRILVCVKRVPAPGSRINVTADGQAVDSAHLGFTTSPHEECAVEEAVRLTEAHGGEVTVLTLGPVEAEEQLRYAASVGAHHLILVPITEVDWDPQRTAAALAGAVADVEAVVGPFDLVLFGNESADAGGFQVGVRVAHALGRPVVNGIKGIDVADGVASARRQIDGGFEVYNVPLPAVLGVKEGINLPRYPTMKGRLASKKAEVVVDERSAGAGGQERVRLHRPVETVSETVILGTGPEAASAIVDLLEELGVLS</sequence>
<gene>
    <name evidence="5" type="ORF">METZ01_LOCUS9523</name>
</gene>
<dbReference type="InterPro" id="IPR014729">
    <property type="entry name" value="Rossmann-like_a/b/a_fold"/>
</dbReference>
<dbReference type="PANTHER" id="PTHR21294:SF8">
    <property type="entry name" value="ELECTRON TRANSFER FLAVOPROTEIN SUBUNIT BETA"/>
    <property type="match status" value="1"/>
</dbReference>
<evidence type="ECO:0000256" key="1">
    <source>
        <dbReference type="ARBA" id="ARBA00007557"/>
    </source>
</evidence>
<dbReference type="PANTHER" id="PTHR21294">
    <property type="entry name" value="ELECTRON TRANSFER FLAVOPROTEIN BETA-SUBUNIT"/>
    <property type="match status" value="1"/>
</dbReference>
<keyword evidence="2" id="KW-0813">Transport</keyword>
<proteinExistence type="inferred from homology"/>
<feature type="domain" description="Electron transfer flavoprotein alpha/beta-subunit N-terminal" evidence="4">
    <location>
        <begin position="23"/>
        <end position="208"/>
    </location>
</feature>
<dbReference type="PIRSF" id="PIRSF000090">
    <property type="entry name" value="Beta-ETF"/>
    <property type="match status" value="1"/>
</dbReference>
<evidence type="ECO:0000259" key="4">
    <source>
        <dbReference type="SMART" id="SM00893"/>
    </source>
</evidence>
<organism evidence="5">
    <name type="scientific">marine metagenome</name>
    <dbReference type="NCBI Taxonomy" id="408172"/>
    <lineage>
        <taxon>unclassified sequences</taxon>
        <taxon>metagenomes</taxon>
        <taxon>ecological metagenomes</taxon>
    </lineage>
</organism>
<reference evidence="5" key="1">
    <citation type="submission" date="2018-05" db="EMBL/GenBank/DDBJ databases">
        <authorList>
            <person name="Lanie J.A."/>
            <person name="Ng W.-L."/>
            <person name="Kazmierczak K.M."/>
            <person name="Andrzejewski T.M."/>
            <person name="Davidsen T.M."/>
            <person name="Wayne K.J."/>
            <person name="Tettelin H."/>
            <person name="Glass J.I."/>
            <person name="Rusch D."/>
            <person name="Podicherti R."/>
            <person name="Tsui H.-C.T."/>
            <person name="Winkler M.E."/>
        </authorList>
    </citation>
    <scope>NUCLEOTIDE SEQUENCE</scope>
</reference>
<comment type="similarity">
    <text evidence="1">Belongs to the ETF beta-subunit/FixA family.</text>
</comment>
<evidence type="ECO:0000256" key="2">
    <source>
        <dbReference type="ARBA" id="ARBA00022448"/>
    </source>
</evidence>
<protein>
    <recommendedName>
        <fullName evidence="4">Electron transfer flavoprotein alpha/beta-subunit N-terminal domain-containing protein</fullName>
    </recommendedName>
</protein>
<dbReference type="EMBL" id="UINC01000516">
    <property type="protein sequence ID" value="SUZ56669.1"/>
    <property type="molecule type" value="Genomic_DNA"/>
</dbReference>
<evidence type="ECO:0000313" key="5">
    <source>
        <dbReference type="EMBL" id="SUZ56669.1"/>
    </source>
</evidence>
<evidence type="ECO:0000256" key="3">
    <source>
        <dbReference type="ARBA" id="ARBA00022982"/>
    </source>
</evidence>
<dbReference type="SMART" id="SM00893">
    <property type="entry name" value="ETF"/>
    <property type="match status" value="1"/>
</dbReference>
<dbReference type="InterPro" id="IPR012255">
    <property type="entry name" value="ETF_b"/>
</dbReference>
<dbReference type="SUPFAM" id="SSF52402">
    <property type="entry name" value="Adenine nucleotide alpha hydrolases-like"/>
    <property type="match status" value="1"/>
</dbReference>
<accession>A0A381NQS1</accession>
<dbReference type="Gene3D" id="3.40.50.620">
    <property type="entry name" value="HUPs"/>
    <property type="match status" value="1"/>
</dbReference>
<keyword evidence="3" id="KW-0249">Electron transport</keyword>
<dbReference type="GO" id="GO:0009055">
    <property type="term" value="F:electron transfer activity"/>
    <property type="evidence" value="ECO:0007669"/>
    <property type="project" value="InterPro"/>
</dbReference>